<name>A0ABT8SH76_9CAUL</name>
<reference evidence="6" key="1">
    <citation type="submission" date="2023-07" db="EMBL/GenBank/DDBJ databases">
        <title>Brevundimonas soil sp. nov., isolated from the soil of chemical plant.</title>
        <authorList>
            <person name="Wu N."/>
        </authorList>
    </citation>
    <scope>NUCLEOTIDE SEQUENCE</scope>
    <source>
        <strain evidence="6">XZ-24</strain>
    </source>
</reference>
<evidence type="ECO:0000313" key="6">
    <source>
        <dbReference type="EMBL" id="MDO1557921.1"/>
    </source>
</evidence>
<accession>A0ABT8SH76</accession>
<keyword evidence="7" id="KW-1185">Reference proteome</keyword>
<evidence type="ECO:0000313" key="7">
    <source>
        <dbReference type="Proteomes" id="UP001169063"/>
    </source>
</evidence>
<evidence type="ECO:0000256" key="3">
    <source>
        <dbReference type="ARBA" id="ARBA00022777"/>
    </source>
</evidence>
<protein>
    <submittedName>
        <fullName evidence="6">Glycerol kinase GlpK</fullName>
        <ecNumber evidence="6">2.7.1.30</ecNumber>
    </submittedName>
</protein>
<dbReference type="RefSeq" id="WP_302108349.1">
    <property type="nucleotide sequence ID" value="NZ_JAUKTR010000001.1"/>
</dbReference>
<dbReference type="InterPro" id="IPR043129">
    <property type="entry name" value="ATPase_NBD"/>
</dbReference>
<sequence length="492" mass="52451">MPDLILAIDQGTTSTRAIVFDQALRPVALKQIALKQSYPQPGWVEHDAEEIWQAALQTCREAVREAGGVERIAAIGLTNQRETVVLWERATGRPLAPAIVWQDRRTAEVCAGLRGQGLEDEVRARTGLLLDPYFSATKAAWLLDRVEGARARAEAGELCLGTIDCWLMFRLTGGARFQTDASNAARTLLMDLERIQWDDRLLELFRVPRATLPEIVDCSGDLGETEPSLLGRAVPIRGSAGDQQAALIGHGGLEPGTVKITYGTGAFLVAETGAPKASSARLLTTLAWRVGGRAAYALEGSIFFAGATIGWLRDGLGLIGASRDSEAAAQGLRDNGGVYLVPGFAGLGAPHWSAEARAAIVGLTPDAGRSNVVRAGLESLAYQTEDLLTAMAADGVVRPKRLKVDGGVTANAFAMQFLADICQVEVERPAFQEMTALGAARLAAMGAGLEVSGPEGEPAEWKPRMGRNERDRLLKGWRAAVRGVLEIARAGA</sequence>
<proteinExistence type="inferred from homology"/>
<dbReference type="InterPro" id="IPR000577">
    <property type="entry name" value="Carb_kinase_FGGY"/>
</dbReference>
<dbReference type="PANTHER" id="PTHR10196:SF78">
    <property type="entry name" value="GLYCEROL KINASE"/>
    <property type="match status" value="1"/>
</dbReference>
<feature type="domain" description="Carbohydrate kinase FGGY C-terminal" evidence="5">
    <location>
        <begin position="259"/>
        <end position="446"/>
    </location>
</feature>
<gene>
    <name evidence="6" type="primary">glpK</name>
    <name evidence="6" type="ORF">Q0812_00585</name>
</gene>
<dbReference type="NCBIfam" id="NF000756">
    <property type="entry name" value="PRK00047.1"/>
    <property type="match status" value="1"/>
</dbReference>
<dbReference type="GO" id="GO:0004370">
    <property type="term" value="F:glycerol kinase activity"/>
    <property type="evidence" value="ECO:0007669"/>
    <property type="project" value="UniProtKB-EC"/>
</dbReference>
<dbReference type="PANTHER" id="PTHR10196">
    <property type="entry name" value="SUGAR KINASE"/>
    <property type="match status" value="1"/>
</dbReference>
<dbReference type="Pfam" id="PF02782">
    <property type="entry name" value="FGGY_C"/>
    <property type="match status" value="1"/>
</dbReference>
<comment type="caution">
    <text evidence="6">The sequence shown here is derived from an EMBL/GenBank/DDBJ whole genome shotgun (WGS) entry which is preliminary data.</text>
</comment>
<feature type="domain" description="Carbohydrate kinase FGGY N-terminal" evidence="4">
    <location>
        <begin position="5"/>
        <end position="249"/>
    </location>
</feature>
<evidence type="ECO:0000259" key="4">
    <source>
        <dbReference type="Pfam" id="PF00370"/>
    </source>
</evidence>
<dbReference type="InterPro" id="IPR005999">
    <property type="entry name" value="Glycerol_kin"/>
</dbReference>
<dbReference type="InterPro" id="IPR018484">
    <property type="entry name" value="FGGY_N"/>
</dbReference>
<dbReference type="EC" id="2.7.1.30" evidence="6"/>
<keyword evidence="2 6" id="KW-0808">Transferase</keyword>
<dbReference type="Gene3D" id="3.30.420.40">
    <property type="match status" value="2"/>
</dbReference>
<dbReference type="Pfam" id="PF00370">
    <property type="entry name" value="FGGY_N"/>
    <property type="match status" value="1"/>
</dbReference>
<dbReference type="EMBL" id="JAUKTR010000001">
    <property type="protein sequence ID" value="MDO1557921.1"/>
    <property type="molecule type" value="Genomic_DNA"/>
</dbReference>
<evidence type="ECO:0000256" key="1">
    <source>
        <dbReference type="ARBA" id="ARBA00009156"/>
    </source>
</evidence>
<evidence type="ECO:0000259" key="5">
    <source>
        <dbReference type="Pfam" id="PF02782"/>
    </source>
</evidence>
<dbReference type="PIRSF" id="PIRSF000538">
    <property type="entry name" value="GlpK"/>
    <property type="match status" value="1"/>
</dbReference>
<keyword evidence="3 6" id="KW-0418">Kinase</keyword>
<organism evidence="6 7">
    <name type="scientific">Peiella sedimenti</name>
    <dbReference type="NCBI Taxonomy" id="3061083"/>
    <lineage>
        <taxon>Bacteria</taxon>
        <taxon>Pseudomonadati</taxon>
        <taxon>Pseudomonadota</taxon>
        <taxon>Alphaproteobacteria</taxon>
        <taxon>Caulobacterales</taxon>
        <taxon>Caulobacteraceae</taxon>
        <taxon>Peiella</taxon>
    </lineage>
</organism>
<evidence type="ECO:0000256" key="2">
    <source>
        <dbReference type="ARBA" id="ARBA00022679"/>
    </source>
</evidence>
<dbReference type="Proteomes" id="UP001169063">
    <property type="component" value="Unassembled WGS sequence"/>
</dbReference>
<dbReference type="NCBIfam" id="TIGR01311">
    <property type="entry name" value="glycerol_kin"/>
    <property type="match status" value="1"/>
</dbReference>
<dbReference type="CDD" id="cd07786">
    <property type="entry name" value="FGGY_EcGK_like"/>
    <property type="match status" value="1"/>
</dbReference>
<dbReference type="InterPro" id="IPR018485">
    <property type="entry name" value="FGGY_C"/>
</dbReference>
<dbReference type="SUPFAM" id="SSF53067">
    <property type="entry name" value="Actin-like ATPase domain"/>
    <property type="match status" value="2"/>
</dbReference>
<comment type="similarity">
    <text evidence="1">Belongs to the FGGY kinase family.</text>
</comment>